<accession>Q0EW84</accession>
<feature type="region of interest" description="Disordered" evidence="1">
    <location>
        <begin position="1"/>
        <end position="60"/>
    </location>
</feature>
<dbReference type="InParanoid" id="Q0EW84"/>
<protein>
    <submittedName>
        <fullName evidence="3">Uncharacterized protein</fullName>
    </submittedName>
</protein>
<keyword evidence="2" id="KW-1133">Transmembrane helix</keyword>
<feature type="transmembrane region" description="Helical" evidence="2">
    <location>
        <begin position="66"/>
        <end position="86"/>
    </location>
</feature>
<dbReference type="HOGENOM" id="CLU_1106117_0_0_0"/>
<gene>
    <name evidence="3" type="ORF">SPV1_03078</name>
</gene>
<dbReference type="STRING" id="314344.AL013_05740"/>
<evidence type="ECO:0000256" key="2">
    <source>
        <dbReference type="SAM" id="Phobius"/>
    </source>
</evidence>
<evidence type="ECO:0000313" key="3">
    <source>
        <dbReference type="EMBL" id="EAU53587.1"/>
    </source>
</evidence>
<feature type="compositionally biased region" description="Polar residues" evidence="1">
    <location>
        <begin position="12"/>
        <end position="22"/>
    </location>
</feature>
<keyword evidence="2" id="KW-0812">Transmembrane</keyword>
<dbReference type="EMBL" id="AATS01000021">
    <property type="protein sequence ID" value="EAU53587.1"/>
    <property type="molecule type" value="Genomic_DNA"/>
</dbReference>
<feature type="compositionally biased region" description="Basic residues" evidence="1">
    <location>
        <begin position="43"/>
        <end position="60"/>
    </location>
</feature>
<reference evidence="3 4" key="1">
    <citation type="submission" date="2006-09" db="EMBL/GenBank/DDBJ databases">
        <authorList>
            <person name="Emerson D."/>
            <person name="Ferriera S."/>
            <person name="Johnson J."/>
            <person name="Kravitz S."/>
            <person name="Halpern A."/>
            <person name="Remington K."/>
            <person name="Beeson K."/>
            <person name="Tran B."/>
            <person name="Rogers Y.-H."/>
            <person name="Friedman R."/>
            <person name="Venter J.C."/>
        </authorList>
    </citation>
    <scope>NUCLEOTIDE SEQUENCE [LARGE SCALE GENOMIC DNA]</scope>
    <source>
        <strain evidence="3 4">PV-1</strain>
    </source>
</reference>
<name>Q0EW84_9PROT</name>
<dbReference type="AlphaFoldDB" id="Q0EW84"/>
<organism evidence="3 4">
    <name type="scientific">Mariprofundus ferrooxydans PV-1</name>
    <dbReference type="NCBI Taxonomy" id="314345"/>
    <lineage>
        <taxon>Bacteria</taxon>
        <taxon>Pseudomonadati</taxon>
        <taxon>Pseudomonadota</taxon>
        <taxon>Candidatius Mariprofundia</taxon>
        <taxon>Mariprofundales</taxon>
        <taxon>Mariprofundaceae</taxon>
        <taxon>Mariprofundus</taxon>
    </lineage>
</organism>
<evidence type="ECO:0000256" key="1">
    <source>
        <dbReference type="SAM" id="MobiDB-lite"/>
    </source>
</evidence>
<keyword evidence="2" id="KW-0472">Membrane</keyword>
<dbReference type="OrthoDB" id="5298682at2"/>
<keyword evidence="4" id="KW-1185">Reference proteome</keyword>
<evidence type="ECO:0000313" key="4">
    <source>
        <dbReference type="Proteomes" id="UP000005297"/>
    </source>
</evidence>
<comment type="caution">
    <text evidence="3">The sequence shown here is derived from an EMBL/GenBank/DDBJ whole genome shotgun (WGS) entry which is preliminary data.</text>
</comment>
<proteinExistence type="predicted"/>
<dbReference type="Proteomes" id="UP000005297">
    <property type="component" value="Unassembled WGS sequence"/>
</dbReference>
<sequence>MTIDKNEEPPQKTEQSAANTGRSGAPGQPIRPGTGSAQQQKASAHHHHKRHPHAKKGRWHHHKRRLLRLLIGLTVLALLLSSWAIYRSFEVALTGEHANLWKAELKQGHYTAAASQFLGLTNSAISQVFNKELSLEHISSDIKTTLPYLKKAGYTLTEIDIEVGVPPKVFVHFHHHGSGKVDEEQAMQALHDNLIGKALVMAISQAGKLQDKVEDPDMPFNHVEVELAPIPSVKIEYISPSKLHPWGNEKH</sequence>
<feature type="compositionally biased region" description="Basic and acidic residues" evidence="1">
    <location>
        <begin position="1"/>
        <end position="11"/>
    </location>
</feature>